<dbReference type="InterPro" id="IPR036788">
    <property type="entry name" value="T_IF-3_C_sf"/>
</dbReference>
<comment type="similarity">
    <text evidence="1">Belongs to the IF-3 family.</text>
</comment>
<dbReference type="OrthoDB" id="21573at2759"/>
<dbReference type="EMBL" id="MIKG01000012">
    <property type="protein sequence ID" value="RAO70486.1"/>
    <property type="molecule type" value="Genomic_DNA"/>
</dbReference>
<dbReference type="Proteomes" id="UP000249363">
    <property type="component" value="Unassembled WGS sequence"/>
</dbReference>
<organism evidence="5 6">
    <name type="scientific">Talaromyces amestolkiae</name>
    <dbReference type="NCBI Taxonomy" id="1196081"/>
    <lineage>
        <taxon>Eukaryota</taxon>
        <taxon>Fungi</taxon>
        <taxon>Dikarya</taxon>
        <taxon>Ascomycota</taxon>
        <taxon>Pezizomycotina</taxon>
        <taxon>Eurotiomycetes</taxon>
        <taxon>Eurotiomycetidae</taxon>
        <taxon>Eurotiales</taxon>
        <taxon>Trichocomaceae</taxon>
        <taxon>Talaromyces</taxon>
        <taxon>Talaromyces sect. Talaromyces</taxon>
    </lineage>
</organism>
<dbReference type="GeneID" id="63795714"/>
<proteinExistence type="inferred from homology"/>
<name>A0A364L3W4_TALAM</name>
<evidence type="ECO:0000256" key="2">
    <source>
        <dbReference type="ARBA" id="ARBA00022540"/>
    </source>
</evidence>
<dbReference type="RefSeq" id="XP_040735002.1">
    <property type="nucleotide sequence ID" value="XM_040879090.1"/>
</dbReference>
<dbReference type="Gene3D" id="3.30.110.10">
    <property type="entry name" value="Translation initiation factor 3 (IF-3), C-terminal domain"/>
    <property type="match status" value="1"/>
</dbReference>
<evidence type="ECO:0000256" key="1">
    <source>
        <dbReference type="ARBA" id="ARBA00005439"/>
    </source>
</evidence>
<keyword evidence="2" id="KW-0396">Initiation factor</keyword>
<keyword evidence="3" id="KW-0648">Protein biosynthesis</keyword>
<keyword evidence="6" id="KW-1185">Reference proteome</keyword>
<accession>A0A364L3W4</accession>
<sequence>MASLRGTASTSLLLRQAFAASRYTATRRPLQTPSRIQPILRDQIRTIYRPAGAVTNPIETNRVVKPQRYSRKINDEIEADVIQIVDQNGQLESPTRKSNILLAMRRSEQVLVQLDPGDSTRVPVCKIMRMSDFRNEERAKEKAVRMAKHASKTSTKQIELNWSIDPHDLSHRLKKLSGFIDKGRTVEIVLTKKRNKRMATTDEIKQLMDSLRAAIEEANAHQTKSMDGEIGKTLTITVEKKN</sequence>
<gene>
    <name evidence="5" type="ORF">BHQ10_006498</name>
</gene>
<feature type="domain" description="Translation initiation factor 3 N-terminal" evidence="4">
    <location>
        <begin position="73"/>
        <end position="143"/>
    </location>
</feature>
<dbReference type="GO" id="GO:0003743">
    <property type="term" value="F:translation initiation factor activity"/>
    <property type="evidence" value="ECO:0007669"/>
    <property type="project" value="UniProtKB-KW"/>
</dbReference>
<reference evidence="5 6" key="1">
    <citation type="journal article" date="2017" name="Biotechnol. Biofuels">
        <title>Differential beta-glucosidase expression as a function of carbon source availability in Talaromyces amestolkiae: a genomic and proteomic approach.</title>
        <authorList>
            <person name="de Eugenio L.I."/>
            <person name="Mendez-Liter J.A."/>
            <person name="Nieto-Dominguez M."/>
            <person name="Alonso L."/>
            <person name="Gil-Munoz J."/>
            <person name="Barriuso J."/>
            <person name="Prieto A."/>
            <person name="Martinez M.J."/>
        </authorList>
    </citation>
    <scope>NUCLEOTIDE SEQUENCE [LARGE SCALE GENOMIC DNA]</scope>
    <source>
        <strain evidence="5 6">CIB</strain>
    </source>
</reference>
<dbReference type="SUPFAM" id="SSF55200">
    <property type="entry name" value="Translation initiation factor IF3, C-terminal domain"/>
    <property type="match status" value="1"/>
</dbReference>
<evidence type="ECO:0000259" key="4">
    <source>
        <dbReference type="Pfam" id="PF05198"/>
    </source>
</evidence>
<dbReference type="PANTHER" id="PTHR10938">
    <property type="entry name" value="TRANSLATION INITIATION FACTOR IF-3"/>
    <property type="match status" value="1"/>
</dbReference>
<evidence type="ECO:0000256" key="3">
    <source>
        <dbReference type="ARBA" id="ARBA00022917"/>
    </source>
</evidence>
<dbReference type="InterPro" id="IPR019814">
    <property type="entry name" value="Translation_initiation_fac_3_N"/>
</dbReference>
<comment type="caution">
    <text evidence="5">The sequence shown here is derived from an EMBL/GenBank/DDBJ whole genome shotgun (WGS) entry which is preliminary data.</text>
</comment>
<dbReference type="Gene3D" id="3.10.20.80">
    <property type="entry name" value="Translation initiation factor 3 (IF-3), N-terminal domain"/>
    <property type="match status" value="1"/>
</dbReference>
<dbReference type="GO" id="GO:0005739">
    <property type="term" value="C:mitochondrion"/>
    <property type="evidence" value="ECO:0007669"/>
    <property type="project" value="TreeGrafter"/>
</dbReference>
<dbReference type="Pfam" id="PF05198">
    <property type="entry name" value="IF3_N"/>
    <property type="match status" value="1"/>
</dbReference>
<dbReference type="PANTHER" id="PTHR10938:SF0">
    <property type="entry name" value="TRANSLATION INITIATION FACTOR IF-3, MITOCHONDRIAL"/>
    <property type="match status" value="1"/>
</dbReference>
<dbReference type="InterPro" id="IPR036787">
    <property type="entry name" value="T_IF-3_N_sf"/>
</dbReference>
<dbReference type="GO" id="GO:0032790">
    <property type="term" value="P:ribosome disassembly"/>
    <property type="evidence" value="ECO:0007669"/>
    <property type="project" value="TreeGrafter"/>
</dbReference>
<dbReference type="InterPro" id="IPR001288">
    <property type="entry name" value="Translation_initiation_fac_3"/>
</dbReference>
<evidence type="ECO:0000313" key="5">
    <source>
        <dbReference type="EMBL" id="RAO70486.1"/>
    </source>
</evidence>
<dbReference type="AlphaFoldDB" id="A0A364L3W4"/>
<dbReference type="GO" id="GO:0070124">
    <property type="term" value="P:mitochondrial translational initiation"/>
    <property type="evidence" value="ECO:0007669"/>
    <property type="project" value="TreeGrafter"/>
</dbReference>
<dbReference type="STRING" id="1196081.A0A364L3W4"/>
<protein>
    <recommendedName>
        <fullName evidence="4">Translation initiation factor 3 N-terminal domain-containing protein</fullName>
    </recommendedName>
</protein>
<dbReference type="SUPFAM" id="SSF54364">
    <property type="entry name" value="Translation initiation factor IF3, N-terminal domain"/>
    <property type="match status" value="1"/>
</dbReference>
<dbReference type="GO" id="GO:0043022">
    <property type="term" value="F:ribosome binding"/>
    <property type="evidence" value="ECO:0007669"/>
    <property type="project" value="TreeGrafter"/>
</dbReference>
<evidence type="ECO:0000313" key="6">
    <source>
        <dbReference type="Proteomes" id="UP000249363"/>
    </source>
</evidence>